<dbReference type="Proteomes" id="UP000266861">
    <property type="component" value="Unassembled WGS sequence"/>
</dbReference>
<proteinExistence type="predicted"/>
<organism evidence="1 2">
    <name type="scientific">Diversispora epigaea</name>
    <dbReference type="NCBI Taxonomy" id="1348612"/>
    <lineage>
        <taxon>Eukaryota</taxon>
        <taxon>Fungi</taxon>
        <taxon>Fungi incertae sedis</taxon>
        <taxon>Mucoromycota</taxon>
        <taxon>Glomeromycotina</taxon>
        <taxon>Glomeromycetes</taxon>
        <taxon>Diversisporales</taxon>
        <taxon>Diversisporaceae</taxon>
        <taxon>Diversispora</taxon>
    </lineage>
</organism>
<comment type="caution">
    <text evidence="1">The sequence shown here is derived from an EMBL/GenBank/DDBJ whole genome shotgun (WGS) entry which is preliminary data.</text>
</comment>
<reference evidence="1 2" key="1">
    <citation type="submission" date="2018-08" db="EMBL/GenBank/DDBJ databases">
        <title>Genome and evolution of the arbuscular mycorrhizal fungus Diversispora epigaea (formerly Glomus versiforme) and its bacterial endosymbionts.</title>
        <authorList>
            <person name="Sun X."/>
            <person name="Fei Z."/>
            <person name="Harrison M."/>
        </authorList>
    </citation>
    <scope>NUCLEOTIDE SEQUENCE [LARGE SCALE GENOMIC DNA]</scope>
    <source>
        <strain evidence="1 2">IT104</strain>
    </source>
</reference>
<accession>A0A397IBQ6</accession>
<dbReference type="AlphaFoldDB" id="A0A397IBQ6"/>
<sequence>MHNAFFLSLVERYHRNNNLQGYIIHHMLDGLKEVIENNELIVEAIPSLKIIKNRITRFSKQGIDINNLTARDLIDPVIRDTGTTTGSHCNKILWRPSYNGVINHMSSWMVTHCHGHLTIISRDMRNPRTAFPVAFVPPQYIADHGHSMLHRNGM</sequence>
<dbReference type="EMBL" id="PQFF01000215">
    <property type="protein sequence ID" value="RHZ73291.1"/>
    <property type="molecule type" value="Genomic_DNA"/>
</dbReference>
<keyword evidence="2" id="KW-1185">Reference proteome</keyword>
<evidence type="ECO:0000313" key="1">
    <source>
        <dbReference type="EMBL" id="RHZ73291.1"/>
    </source>
</evidence>
<gene>
    <name evidence="1" type="ORF">Glove_232g116</name>
</gene>
<protein>
    <submittedName>
        <fullName evidence="1">Uncharacterized protein</fullName>
    </submittedName>
</protein>
<name>A0A397IBQ6_9GLOM</name>
<evidence type="ECO:0000313" key="2">
    <source>
        <dbReference type="Proteomes" id="UP000266861"/>
    </source>
</evidence>